<feature type="compositionally biased region" description="Low complexity" evidence="1">
    <location>
        <begin position="38"/>
        <end position="52"/>
    </location>
</feature>
<dbReference type="RefSeq" id="WP_049699525.1">
    <property type="nucleotide sequence ID" value="NZ_JAQDQF010000006.1"/>
</dbReference>
<keyword evidence="2" id="KW-1133">Transmembrane helix</keyword>
<feature type="transmembrane region" description="Helical" evidence="2">
    <location>
        <begin position="142"/>
        <end position="165"/>
    </location>
</feature>
<dbReference type="EMBL" id="LDTZ01000018">
    <property type="protein sequence ID" value="KNA90585.1"/>
    <property type="molecule type" value="Genomic_DNA"/>
</dbReference>
<reference evidence="3 4" key="1">
    <citation type="submission" date="2015-05" db="EMBL/GenBank/DDBJ databases">
        <title>Draft genome sequence of the bacterium Gordonia jacobaea a new member of the Gordonia genus.</title>
        <authorList>
            <person name="Jimenez-Galisteo G."/>
            <person name="Dominguez A."/>
            <person name="Munoz E."/>
            <person name="Vinas M."/>
        </authorList>
    </citation>
    <scope>NUCLEOTIDE SEQUENCE [LARGE SCALE GENOMIC DNA]</scope>
    <source>
        <strain evidence="4">mv1</strain>
    </source>
</reference>
<comment type="caution">
    <text evidence="3">The sequence shown here is derived from an EMBL/GenBank/DDBJ whole genome shotgun (WGS) entry which is preliminary data.</text>
</comment>
<name>A0ABR5IA59_9ACTN</name>
<evidence type="ECO:0000313" key="4">
    <source>
        <dbReference type="Proteomes" id="UP000037247"/>
    </source>
</evidence>
<dbReference type="Proteomes" id="UP000037247">
    <property type="component" value="Unassembled WGS sequence"/>
</dbReference>
<evidence type="ECO:0000313" key="3">
    <source>
        <dbReference type="EMBL" id="KNA90585.1"/>
    </source>
</evidence>
<dbReference type="InterPro" id="IPR045713">
    <property type="entry name" value="DUF6069"/>
</dbReference>
<feature type="transmembrane region" description="Helical" evidence="2">
    <location>
        <begin position="197"/>
        <end position="216"/>
    </location>
</feature>
<gene>
    <name evidence="3" type="ORF">ABW18_13550</name>
</gene>
<keyword evidence="2" id="KW-0472">Membrane</keyword>
<organism evidence="3 4">
    <name type="scientific">Gordonia jacobaea</name>
    <dbReference type="NCBI Taxonomy" id="122202"/>
    <lineage>
        <taxon>Bacteria</taxon>
        <taxon>Bacillati</taxon>
        <taxon>Actinomycetota</taxon>
        <taxon>Actinomycetes</taxon>
        <taxon>Mycobacteriales</taxon>
        <taxon>Gordoniaceae</taxon>
        <taxon>Gordonia</taxon>
    </lineage>
</organism>
<feature type="transmembrane region" description="Helical" evidence="2">
    <location>
        <begin position="93"/>
        <end position="122"/>
    </location>
</feature>
<proteinExistence type="predicted"/>
<feature type="compositionally biased region" description="Polar residues" evidence="1">
    <location>
        <begin position="27"/>
        <end position="37"/>
    </location>
</feature>
<feature type="region of interest" description="Disordered" evidence="1">
    <location>
        <begin position="1"/>
        <end position="86"/>
    </location>
</feature>
<feature type="transmembrane region" description="Helical" evidence="2">
    <location>
        <begin position="172"/>
        <end position="191"/>
    </location>
</feature>
<protein>
    <submittedName>
        <fullName evidence="3">Uncharacterized protein</fullName>
    </submittedName>
</protein>
<dbReference type="Pfam" id="PF19545">
    <property type="entry name" value="DUF6069"/>
    <property type="match status" value="1"/>
</dbReference>
<evidence type="ECO:0000256" key="1">
    <source>
        <dbReference type="SAM" id="MobiDB-lite"/>
    </source>
</evidence>
<keyword evidence="4" id="KW-1185">Reference proteome</keyword>
<evidence type="ECO:0000256" key="2">
    <source>
        <dbReference type="SAM" id="Phobius"/>
    </source>
</evidence>
<sequence length="226" mass="24901">MSYRDPRDPRDQDPRDQGTARYEAGYSPQSRAYSQPTDRYQQQYGDGQYGDQQYRDPRDNPAQYNAAQSDPRYAGSASYGKQRKQRQRPSINAGLYAGGVVMTGVVTGLAAWLVAWIIRAIAQRVNEAGNLGVWNPLAQDEYWFAITGFLCALAGGALWYVLYLTTPSPNQFYRWIVGLLIAAAVIIPLVLSAQISTGIGTAVVHLVIGLPVLSLIPAMGEKSIQR</sequence>
<keyword evidence="2" id="KW-0812">Transmembrane</keyword>
<accession>A0ABR5IA59</accession>
<feature type="compositionally biased region" description="Basic and acidic residues" evidence="1">
    <location>
        <begin position="1"/>
        <end position="18"/>
    </location>
</feature>